<dbReference type="InterPro" id="IPR011010">
    <property type="entry name" value="DNA_brk_join_enz"/>
</dbReference>
<accession>G2GM76</accession>
<reference evidence="4 5" key="1">
    <citation type="submission" date="2011-08" db="EMBL/GenBank/DDBJ databases">
        <authorList>
            <person name="Lin Y."/>
            <person name="Hao X."/>
            <person name="Johnstone L."/>
            <person name="Miller S.J."/>
            <person name="Wei G."/>
            <person name="Rensing C."/>
        </authorList>
    </citation>
    <scope>NUCLEOTIDE SEQUENCE [LARGE SCALE GENOMIC DNA]</scope>
    <source>
        <strain evidence="4 5">K42</strain>
    </source>
</reference>
<feature type="compositionally biased region" description="Basic and acidic residues" evidence="2">
    <location>
        <begin position="52"/>
        <end position="61"/>
    </location>
</feature>
<dbReference type="AlphaFoldDB" id="G2GM76"/>
<dbReference type="PROSITE" id="PS51898">
    <property type="entry name" value="TYR_RECOMBINASE"/>
    <property type="match status" value="1"/>
</dbReference>
<feature type="region of interest" description="Disordered" evidence="2">
    <location>
        <begin position="52"/>
        <end position="75"/>
    </location>
</feature>
<dbReference type="EMBL" id="AGBF01000232">
    <property type="protein sequence ID" value="EGX55399.1"/>
    <property type="molecule type" value="Genomic_DNA"/>
</dbReference>
<sequence length="75" mass="8147">MLRHTYASLVLEAGESVVTLAKWLGHSSPTITLDHYAHFMPEAGKKGRRAIDSLLGERAEESSSPNSPDSPQARS</sequence>
<name>G2GM76_9ACTN</name>
<comment type="caution">
    <text evidence="4">The sequence shown here is derived from an EMBL/GenBank/DDBJ whole genome shotgun (WGS) entry which is preliminary data.</text>
</comment>
<feature type="domain" description="Tyr recombinase" evidence="3">
    <location>
        <begin position="1"/>
        <end position="49"/>
    </location>
</feature>
<gene>
    <name evidence="4" type="ORF">SZN_33141</name>
</gene>
<proteinExistence type="predicted"/>
<organism evidence="4 5">
    <name type="scientific">Streptomyces zinciresistens K42</name>
    <dbReference type="NCBI Taxonomy" id="700597"/>
    <lineage>
        <taxon>Bacteria</taxon>
        <taxon>Bacillati</taxon>
        <taxon>Actinomycetota</taxon>
        <taxon>Actinomycetes</taxon>
        <taxon>Kitasatosporales</taxon>
        <taxon>Streptomycetaceae</taxon>
        <taxon>Streptomyces</taxon>
    </lineage>
</organism>
<evidence type="ECO:0000313" key="5">
    <source>
        <dbReference type="Proteomes" id="UP000004217"/>
    </source>
</evidence>
<dbReference type="SUPFAM" id="SSF56349">
    <property type="entry name" value="DNA breaking-rejoining enzymes"/>
    <property type="match status" value="1"/>
</dbReference>
<evidence type="ECO:0000313" key="4">
    <source>
        <dbReference type="EMBL" id="EGX55399.1"/>
    </source>
</evidence>
<dbReference type="GO" id="GO:0003677">
    <property type="term" value="F:DNA binding"/>
    <property type="evidence" value="ECO:0007669"/>
    <property type="project" value="InterPro"/>
</dbReference>
<evidence type="ECO:0000259" key="3">
    <source>
        <dbReference type="PROSITE" id="PS51898"/>
    </source>
</evidence>
<dbReference type="Gene3D" id="1.10.443.10">
    <property type="entry name" value="Intergrase catalytic core"/>
    <property type="match status" value="1"/>
</dbReference>
<dbReference type="InterPro" id="IPR013762">
    <property type="entry name" value="Integrase-like_cat_sf"/>
</dbReference>
<protein>
    <submittedName>
        <fullName evidence="4">Phage integrase</fullName>
    </submittedName>
</protein>
<evidence type="ECO:0000256" key="2">
    <source>
        <dbReference type="SAM" id="MobiDB-lite"/>
    </source>
</evidence>
<dbReference type="InterPro" id="IPR002104">
    <property type="entry name" value="Integrase_catalytic"/>
</dbReference>
<evidence type="ECO:0000256" key="1">
    <source>
        <dbReference type="ARBA" id="ARBA00023172"/>
    </source>
</evidence>
<keyword evidence="5" id="KW-1185">Reference proteome</keyword>
<dbReference type="Proteomes" id="UP000004217">
    <property type="component" value="Unassembled WGS sequence"/>
</dbReference>
<dbReference type="GO" id="GO:0006310">
    <property type="term" value="P:DNA recombination"/>
    <property type="evidence" value="ECO:0007669"/>
    <property type="project" value="UniProtKB-KW"/>
</dbReference>
<dbReference type="GO" id="GO:0015074">
    <property type="term" value="P:DNA integration"/>
    <property type="evidence" value="ECO:0007669"/>
    <property type="project" value="InterPro"/>
</dbReference>
<feature type="compositionally biased region" description="Low complexity" evidence="2">
    <location>
        <begin position="62"/>
        <end position="75"/>
    </location>
</feature>
<keyword evidence="1" id="KW-0233">DNA recombination</keyword>